<proteinExistence type="predicted"/>
<evidence type="ECO:0000256" key="4">
    <source>
        <dbReference type="ARBA" id="ARBA00022692"/>
    </source>
</evidence>
<feature type="transmembrane region" description="Helical" evidence="7">
    <location>
        <begin position="162"/>
        <end position="186"/>
    </location>
</feature>
<feature type="transmembrane region" description="Helical" evidence="7">
    <location>
        <begin position="73"/>
        <end position="97"/>
    </location>
</feature>
<evidence type="ECO:0000259" key="8">
    <source>
        <dbReference type="PROSITE" id="PS50850"/>
    </source>
</evidence>
<evidence type="ECO:0000256" key="2">
    <source>
        <dbReference type="ARBA" id="ARBA00022448"/>
    </source>
</evidence>
<accession>A0A226BZ91</accession>
<dbReference type="InterPro" id="IPR036259">
    <property type="entry name" value="MFS_trans_sf"/>
</dbReference>
<dbReference type="EMBL" id="NIQC01000018">
    <property type="protein sequence ID" value="OWZ83427.1"/>
    <property type="molecule type" value="Genomic_DNA"/>
</dbReference>
<evidence type="ECO:0000313" key="10">
    <source>
        <dbReference type="Proteomes" id="UP000214588"/>
    </source>
</evidence>
<gene>
    <name evidence="9" type="ORF">CDO51_08530</name>
</gene>
<dbReference type="PANTHER" id="PTHR43124:SF3">
    <property type="entry name" value="CHLORAMPHENICOL EFFLUX PUMP RV0191"/>
    <property type="match status" value="1"/>
</dbReference>
<feature type="domain" description="Major facilitator superfamily (MFS) profile" evidence="8">
    <location>
        <begin position="8"/>
        <end position="389"/>
    </location>
</feature>
<dbReference type="SUPFAM" id="SSF103473">
    <property type="entry name" value="MFS general substrate transporter"/>
    <property type="match status" value="1"/>
</dbReference>
<feature type="transmembrane region" description="Helical" evidence="7">
    <location>
        <begin position="301"/>
        <end position="320"/>
    </location>
</feature>
<dbReference type="AlphaFoldDB" id="A0A226BZ91"/>
<dbReference type="CDD" id="cd17474">
    <property type="entry name" value="MFS_YfmO_like"/>
    <property type="match status" value="1"/>
</dbReference>
<keyword evidence="5 7" id="KW-1133">Transmembrane helix</keyword>
<dbReference type="Pfam" id="PF07690">
    <property type="entry name" value="MFS_1"/>
    <property type="match status" value="1"/>
</dbReference>
<dbReference type="PROSITE" id="PS50850">
    <property type="entry name" value="MFS"/>
    <property type="match status" value="1"/>
</dbReference>
<feature type="transmembrane region" description="Helical" evidence="7">
    <location>
        <begin position="12"/>
        <end position="33"/>
    </location>
</feature>
<organism evidence="9 10">
    <name type="scientific">Natranaerobius trueperi</name>
    <dbReference type="NCBI Taxonomy" id="759412"/>
    <lineage>
        <taxon>Bacteria</taxon>
        <taxon>Bacillati</taxon>
        <taxon>Bacillota</taxon>
        <taxon>Clostridia</taxon>
        <taxon>Natranaerobiales</taxon>
        <taxon>Natranaerobiaceae</taxon>
        <taxon>Natranaerobius</taxon>
    </lineage>
</organism>
<dbReference type="GO" id="GO:0022857">
    <property type="term" value="F:transmembrane transporter activity"/>
    <property type="evidence" value="ECO:0007669"/>
    <property type="project" value="InterPro"/>
</dbReference>
<feature type="transmembrane region" description="Helical" evidence="7">
    <location>
        <begin position="365"/>
        <end position="385"/>
    </location>
</feature>
<keyword evidence="2" id="KW-0813">Transport</keyword>
<evidence type="ECO:0000256" key="5">
    <source>
        <dbReference type="ARBA" id="ARBA00022989"/>
    </source>
</evidence>
<comment type="caution">
    <text evidence="9">The sequence shown here is derived from an EMBL/GenBank/DDBJ whole genome shotgun (WGS) entry which is preliminary data.</text>
</comment>
<feature type="transmembrane region" description="Helical" evidence="7">
    <location>
        <begin position="277"/>
        <end position="295"/>
    </location>
</feature>
<keyword evidence="10" id="KW-1185">Reference proteome</keyword>
<dbReference type="RefSeq" id="WP_089023857.1">
    <property type="nucleotide sequence ID" value="NZ_NIQC01000018.1"/>
</dbReference>
<dbReference type="GO" id="GO:0005886">
    <property type="term" value="C:plasma membrane"/>
    <property type="evidence" value="ECO:0007669"/>
    <property type="project" value="UniProtKB-SubCell"/>
</dbReference>
<evidence type="ECO:0000256" key="7">
    <source>
        <dbReference type="SAM" id="Phobius"/>
    </source>
</evidence>
<keyword evidence="6 7" id="KW-0472">Membrane</keyword>
<feature type="transmembrane region" description="Helical" evidence="7">
    <location>
        <begin position="45"/>
        <end position="66"/>
    </location>
</feature>
<protein>
    <submittedName>
        <fullName evidence="9">MFS transporter</fullName>
    </submittedName>
</protein>
<evidence type="ECO:0000256" key="6">
    <source>
        <dbReference type="ARBA" id="ARBA00023136"/>
    </source>
</evidence>
<dbReference type="OrthoDB" id="9803985at2"/>
<reference evidence="9 10" key="1">
    <citation type="submission" date="2017-06" db="EMBL/GenBank/DDBJ databases">
        <title>Draft Genome Sequence of Natranaerobius trueperi halophilic, alkalithermophilic bacteria from soda lakes.</title>
        <authorList>
            <person name="Zhao B."/>
        </authorList>
    </citation>
    <scope>NUCLEOTIDE SEQUENCE [LARGE SCALE GENOMIC DNA]</scope>
    <source>
        <strain evidence="9 10">DSM 18760</strain>
    </source>
</reference>
<feature type="transmembrane region" description="Helical" evidence="7">
    <location>
        <begin position="213"/>
        <end position="234"/>
    </location>
</feature>
<name>A0A226BZ91_9FIRM</name>
<dbReference type="PANTHER" id="PTHR43124">
    <property type="entry name" value="PURINE EFFLUX PUMP PBUE"/>
    <property type="match status" value="1"/>
</dbReference>
<feature type="transmembrane region" description="Helical" evidence="7">
    <location>
        <begin position="246"/>
        <end position="265"/>
    </location>
</feature>
<feature type="transmembrane region" description="Helical" evidence="7">
    <location>
        <begin position="341"/>
        <end position="359"/>
    </location>
</feature>
<sequence length="399" mass="43724">MKKTSAVKVGILSASNYITVLVNTVLFPIFPVISRELNLDLHDLAILVGIVSFPAALINLIGGMLADRFGKKIIMVASLLLYGFGGLVAGVSILLMAEPYPLILLGRLFQGIGSATPMYLSVALVGDIFQSLERSKALGFLETANGLGKVTSPILGALVGLITWYSIFFIYPLIAIPVALLTWVYIEEPQSKGEVDWNKQKKAFVEFKEQSRFLTLIVAFLVIFILIGVMFWLSDFLEERLELGQILRGLVISLPSVAMLITTLFAERLHNTIRPKYLMGGGLIIIAVSLFVMYFTLETIFFWPIIVLLGVGSGIVLPSVDMVSTSVKEKEIRGIMSTIYGSARSLGGALSTITFSQLLEFGLQITFYTVGIGSLLVGLLVIIRLEEKRILPDKLLPNK</sequence>
<dbReference type="InterPro" id="IPR020846">
    <property type="entry name" value="MFS_dom"/>
</dbReference>
<dbReference type="InterPro" id="IPR050189">
    <property type="entry name" value="MFS_Efflux_Transporters"/>
</dbReference>
<evidence type="ECO:0000256" key="3">
    <source>
        <dbReference type="ARBA" id="ARBA00022475"/>
    </source>
</evidence>
<comment type="subcellular location">
    <subcellularLocation>
        <location evidence="1">Cell membrane</location>
        <topology evidence="1">Multi-pass membrane protein</topology>
    </subcellularLocation>
</comment>
<keyword evidence="3" id="KW-1003">Cell membrane</keyword>
<evidence type="ECO:0000256" key="1">
    <source>
        <dbReference type="ARBA" id="ARBA00004651"/>
    </source>
</evidence>
<keyword evidence="4 7" id="KW-0812">Transmembrane</keyword>
<dbReference type="Proteomes" id="UP000214588">
    <property type="component" value="Unassembled WGS sequence"/>
</dbReference>
<dbReference type="Gene3D" id="1.20.1250.20">
    <property type="entry name" value="MFS general substrate transporter like domains"/>
    <property type="match status" value="1"/>
</dbReference>
<dbReference type="InterPro" id="IPR011701">
    <property type="entry name" value="MFS"/>
</dbReference>
<evidence type="ECO:0000313" key="9">
    <source>
        <dbReference type="EMBL" id="OWZ83427.1"/>
    </source>
</evidence>